<dbReference type="AlphaFoldDB" id="A0A446CEI3"/>
<accession>A0A446CEI3</accession>
<dbReference type="OrthoDB" id="9809509at2"/>
<name>A0A446CEI3_9BURK</name>
<comment type="subcellular location">
    <subcellularLocation>
        <location evidence="1">Membrane</location>
        <topology evidence="1">Multi-pass membrane protein</topology>
    </subcellularLocation>
</comment>
<evidence type="ECO:0000313" key="8">
    <source>
        <dbReference type="EMBL" id="SSW66286.1"/>
    </source>
</evidence>
<evidence type="ECO:0000313" key="9">
    <source>
        <dbReference type="Proteomes" id="UP000289465"/>
    </source>
</evidence>
<feature type="transmembrane region" description="Helical" evidence="6">
    <location>
        <begin position="149"/>
        <end position="168"/>
    </location>
</feature>
<dbReference type="InterPro" id="IPR050638">
    <property type="entry name" value="AA-Vitamin_Transporters"/>
</dbReference>
<dbReference type="PANTHER" id="PTHR32322:SF2">
    <property type="entry name" value="EAMA DOMAIN-CONTAINING PROTEIN"/>
    <property type="match status" value="1"/>
</dbReference>
<evidence type="ECO:0000259" key="7">
    <source>
        <dbReference type="Pfam" id="PF00892"/>
    </source>
</evidence>
<feature type="transmembrane region" description="Helical" evidence="6">
    <location>
        <begin position="69"/>
        <end position="90"/>
    </location>
</feature>
<evidence type="ECO:0000256" key="6">
    <source>
        <dbReference type="SAM" id="Phobius"/>
    </source>
</evidence>
<dbReference type="EMBL" id="UFQC01000009">
    <property type="protein sequence ID" value="SSW66286.1"/>
    <property type="molecule type" value="Genomic_DNA"/>
</dbReference>
<dbReference type="Proteomes" id="UP000289465">
    <property type="component" value="Unassembled WGS sequence"/>
</dbReference>
<keyword evidence="5 6" id="KW-0472">Membrane</keyword>
<organism evidence="8 9">
    <name type="scientific">Achromobacter veterisilvae</name>
    <dbReference type="NCBI Taxonomy" id="2069367"/>
    <lineage>
        <taxon>Bacteria</taxon>
        <taxon>Pseudomonadati</taxon>
        <taxon>Pseudomonadota</taxon>
        <taxon>Betaproteobacteria</taxon>
        <taxon>Burkholderiales</taxon>
        <taxon>Alcaligenaceae</taxon>
        <taxon>Achromobacter</taxon>
    </lineage>
</organism>
<feature type="transmembrane region" description="Helical" evidence="6">
    <location>
        <begin position="180"/>
        <end position="198"/>
    </location>
</feature>
<reference evidence="8 9" key="1">
    <citation type="submission" date="2018-07" db="EMBL/GenBank/DDBJ databases">
        <authorList>
            <person name="Peeters C."/>
        </authorList>
    </citation>
    <scope>NUCLEOTIDE SEQUENCE [LARGE SCALE GENOMIC DNA]</scope>
    <source>
        <strain evidence="8 9">LMG 30378</strain>
    </source>
</reference>
<feature type="transmembrane region" description="Helical" evidence="6">
    <location>
        <begin position="12"/>
        <end position="32"/>
    </location>
</feature>
<dbReference type="InterPro" id="IPR037185">
    <property type="entry name" value="EmrE-like"/>
</dbReference>
<proteinExistence type="inferred from homology"/>
<evidence type="ECO:0000256" key="2">
    <source>
        <dbReference type="ARBA" id="ARBA00007362"/>
    </source>
</evidence>
<feature type="transmembrane region" description="Helical" evidence="6">
    <location>
        <begin position="38"/>
        <end position="57"/>
    </location>
</feature>
<feature type="domain" description="EamA" evidence="7">
    <location>
        <begin position="151"/>
        <end position="281"/>
    </location>
</feature>
<protein>
    <recommendedName>
        <fullName evidence="7">EamA domain-containing protein</fullName>
    </recommendedName>
</protein>
<sequence>MSFDRSAWTSHGSTALFVLLWSGGAIFAKWGLFHASAFAFLLLRFILALAALLLICARRWRWLPEPGTRATVAATGLLLIGGYSICYLLALDHGITPGVLATLLGAQPILTLALLERRYSRARLAGLFLAFCGLAMVMVQSIGMARFSVAGMAYAFAALACMTLGAILQKRVRQAPMDVMPLQYAVSLALCLLFAPFQPIRVEWVAGFVLPLLWMGLVISVGATLLFYRMIQAGNLVNVTSLFYLVPAGTAMLDYLILGNRLSALSVAGMGAILLGLMLVLRNPARDAASSAIPAPGPSNTR</sequence>
<dbReference type="RefSeq" id="WP_129240722.1">
    <property type="nucleotide sequence ID" value="NZ_UFQC01000009.1"/>
</dbReference>
<dbReference type="PANTHER" id="PTHR32322">
    <property type="entry name" value="INNER MEMBRANE TRANSPORTER"/>
    <property type="match status" value="1"/>
</dbReference>
<dbReference type="InterPro" id="IPR000620">
    <property type="entry name" value="EamA_dom"/>
</dbReference>
<comment type="similarity">
    <text evidence="2">Belongs to the EamA transporter family.</text>
</comment>
<feature type="transmembrane region" description="Helical" evidence="6">
    <location>
        <begin position="264"/>
        <end position="281"/>
    </location>
</feature>
<dbReference type="Pfam" id="PF00892">
    <property type="entry name" value="EamA"/>
    <property type="match status" value="2"/>
</dbReference>
<feature type="transmembrane region" description="Helical" evidence="6">
    <location>
        <begin position="235"/>
        <end position="258"/>
    </location>
</feature>
<dbReference type="SUPFAM" id="SSF103481">
    <property type="entry name" value="Multidrug resistance efflux transporter EmrE"/>
    <property type="match status" value="2"/>
</dbReference>
<feature type="transmembrane region" description="Helical" evidence="6">
    <location>
        <begin position="122"/>
        <end position="143"/>
    </location>
</feature>
<gene>
    <name evidence="8" type="ORF">AVE30378_02016</name>
</gene>
<evidence type="ECO:0000256" key="4">
    <source>
        <dbReference type="ARBA" id="ARBA00022989"/>
    </source>
</evidence>
<evidence type="ECO:0000256" key="5">
    <source>
        <dbReference type="ARBA" id="ARBA00023136"/>
    </source>
</evidence>
<keyword evidence="3 6" id="KW-0812">Transmembrane</keyword>
<evidence type="ECO:0000256" key="3">
    <source>
        <dbReference type="ARBA" id="ARBA00022692"/>
    </source>
</evidence>
<dbReference type="GO" id="GO:0016020">
    <property type="term" value="C:membrane"/>
    <property type="evidence" value="ECO:0007669"/>
    <property type="project" value="UniProtKB-SubCell"/>
</dbReference>
<feature type="transmembrane region" description="Helical" evidence="6">
    <location>
        <begin position="204"/>
        <end position="228"/>
    </location>
</feature>
<feature type="domain" description="EamA" evidence="7">
    <location>
        <begin position="16"/>
        <end position="138"/>
    </location>
</feature>
<keyword evidence="4 6" id="KW-1133">Transmembrane helix</keyword>
<evidence type="ECO:0000256" key="1">
    <source>
        <dbReference type="ARBA" id="ARBA00004141"/>
    </source>
</evidence>
<feature type="transmembrane region" description="Helical" evidence="6">
    <location>
        <begin position="96"/>
        <end position="115"/>
    </location>
</feature>